<feature type="region of interest" description="Disordered" evidence="1">
    <location>
        <begin position="1"/>
        <end position="73"/>
    </location>
</feature>
<keyword evidence="3" id="KW-1185">Reference proteome</keyword>
<organism evidence="2 3">
    <name type="scientific">Pelobates cultripes</name>
    <name type="common">Western spadefoot toad</name>
    <dbReference type="NCBI Taxonomy" id="61616"/>
    <lineage>
        <taxon>Eukaryota</taxon>
        <taxon>Metazoa</taxon>
        <taxon>Chordata</taxon>
        <taxon>Craniata</taxon>
        <taxon>Vertebrata</taxon>
        <taxon>Euteleostomi</taxon>
        <taxon>Amphibia</taxon>
        <taxon>Batrachia</taxon>
        <taxon>Anura</taxon>
        <taxon>Pelobatoidea</taxon>
        <taxon>Pelobatidae</taxon>
        <taxon>Pelobates</taxon>
    </lineage>
</organism>
<evidence type="ECO:0000313" key="3">
    <source>
        <dbReference type="Proteomes" id="UP001295444"/>
    </source>
</evidence>
<protein>
    <submittedName>
        <fullName evidence="2">Uncharacterized protein</fullName>
    </submittedName>
</protein>
<evidence type="ECO:0000256" key="1">
    <source>
        <dbReference type="SAM" id="MobiDB-lite"/>
    </source>
</evidence>
<evidence type="ECO:0000313" key="2">
    <source>
        <dbReference type="EMBL" id="CAH2284477.1"/>
    </source>
</evidence>
<name>A0AAD1RZB9_PELCU</name>
<dbReference type="AlphaFoldDB" id="A0AAD1RZB9"/>
<dbReference type="EMBL" id="OW240915">
    <property type="protein sequence ID" value="CAH2284477.1"/>
    <property type="molecule type" value="Genomic_DNA"/>
</dbReference>
<proteinExistence type="predicted"/>
<gene>
    <name evidence="2" type="ORF">PECUL_23A050764</name>
</gene>
<dbReference type="Proteomes" id="UP001295444">
    <property type="component" value="Chromosome 04"/>
</dbReference>
<sequence length="190" mass="20869">MDYNDHSDDLYDPGSDAYDEETDPSQDTLPSKPSKVMTDNGASGDTDSILDPQGEPLFDPDDLHRPQSADWSPSDHMARYVSRLCKPLDKATKNKLRAECPYPTCKMLSVGPQIVQNCPISGKMHQPSSDNVAALGCSWHTRCSFSVRSTWAADHRVRMPLAATSIMPSLLTATSYAHTLLAVSPPFLFP</sequence>
<accession>A0AAD1RZB9</accession>
<reference evidence="2" key="1">
    <citation type="submission" date="2022-03" db="EMBL/GenBank/DDBJ databases">
        <authorList>
            <person name="Alioto T."/>
            <person name="Alioto T."/>
            <person name="Gomez Garrido J."/>
        </authorList>
    </citation>
    <scope>NUCLEOTIDE SEQUENCE</scope>
</reference>